<evidence type="ECO:0000259" key="3">
    <source>
        <dbReference type="Pfam" id="PF05368"/>
    </source>
</evidence>
<dbReference type="InterPro" id="IPR036291">
    <property type="entry name" value="NAD(P)-bd_dom_sf"/>
</dbReference>
<dbReference type="Proteomes" id="UP000182334">
    <property type="component" value="Chromosome II"/>
</dbReference>
<keyword evidence="2" id="KW-0560">Oxidoreductase</keyword>
<proteinExistence type="predicted"/>
<keyword evidence="5" id="KW-1185">Reference proteome</keyword>
<evidence type="ECO:0000313" key="4">
    <source>
        <dbReference type="EMBL" id="SGZ48814.1"/>
    </source>
</evidence>
<protein>
    <submittedName>
        <fullName evidence="4">CIC11C00000003712</fullName>
    </submittedName>
</protein>
<dbReference type="SUPFAM" id="SSF51735">
    <property type="entry name" value="NAD(P)-binding Rossmann-fold domains"/>
    <property type="match status" value="1"/>
</dbReference>
<dbReference type="Gene3D" id="3.90.25.10">
    <property type="entry name" value="UDP-galactose 4-epimerase, domain 1"/>
    <property type="match status" value="1"/>
</dbReference>
<name>A0A1L0BBI9_9ASCO</name>
<dbReference type="OrthoDB" id="9974981at2759"/>
<evidence type="ECO:0000313" key="5">
    <source>
        <dbReference type="Proteomes" id="UP000182334"/>
    </source>
</evidence>
<dbReference type="Gene3D" id="3.40.50.720">
    <property type="entry name" value="NAD(P)-binding Rossmann-like Domain"/>
    <property type="match status" value="1"/>
</dbReference>
<feature type="domain" description="NmrA-like" evidence="3">
    <location>
        <begin position="3"/>
        <end position="237"/>
    </location>
</feature>
<dbReference type="AlphaFoldDB" id="A0A1L0BBI9"/>
<organism evidence="4 5">
    <name type="scientific">Sungouiella intermedia</name>
    <dbReference type="NCBI Taxonomy" id="45354"/>
    <lineage>
        <taxon>Eukaryota</taxon>
        <taxon>Fungi</taxon>
        <taxon>Dikarya</taxon>
        <taxon>Ascomycota</taxon>
        <taxon>Saccharomycotina</taxon>
        <taxon>Pichiomycetes</taxon>
        <taxon>Metschnikowiaceae</taxon>
        <taxon>Sungouiella</taxon>
    </lineage>
</organism>
<sequence length="295" mass="32061">MSKTSIAVFGLNGTLGKPTLEALKSSAFADKFQFPILAVTRDASKYTSDEYVKYITGDYISGKDALVKELSGVDVIVELLHPEPALFAAIEAIVAEVKPKVFIPSQFGCNLADAAKVFPGFLLIKTNHSENVRKAGVKVVDVYNGFFAQGLWLYEIVGQAGVDPESKTVTYFGSPETKFAYSSLDDVGRVIASIASKPASELPDFVRVQSGEVSFAEIAKRYEESHNVKLEVKNVSEADAAANAKDVWAQGFDPTKFLFYLQVLASSGVDKGVSFSANENELVNPGESLWKWAKY</sequence>
<gene>
    <name evidence="4" type="ORF">SAMEA4029010_CIC11G00000003712</name>
</gene>
<dbReference type="InterPro" id="IPR051609">
    <property type="entry name" value="NmrA/Isoflavone_reductase-like"/>
</dbReference>
<reference evidence="4 5" key="1">
    <citation type="submission" date="2016-10" db="EMBL/GenBank/DDBJ databases">
        <authorList>
            <person name="de Groot N.N."/>
        </authorList>
    </citation>
    <scope>NUCLEOTIDE SEQUENCE [LARGE SCALE GENOMIC DNA]</scope>
    <source>
        <strain evidence="4 5">CBS 141442</strain>
    </source>
</reference>
<dbReference type="GO" id="GO:0016491">
    <property type="term" value="F:oxidoreductase activity"/>
    <property type="evidence" value="ECO:0007669"/>
    <property type="project" value="UniProtKB-KW"/>
</dbReference>
<dbReference type="PANTHER" id="PTHR47706:SF9">
    <property type="entry name" value="NMRA-LIKE DOMAIN-CONTAINING PROTEIN-RELATED"/>
    <property type="match status" value="1"/>
</dbReference>
<accession>A0A1L0BBI9</accession>
<evidence type="ECO:0000256" key="2">
    <source>
        <dbReference type="ARBA" id="ARBA00023002"/>
    </source>
</evidence>
<dbReference type="PANTHER" id="PTHR47706">
    <property type="entry name" value="NMRA-LIKE FAMILY PROTEIN"/>
    <property type="match status" value="1"/>
</dbReference>
<evidence type="ECO:0000256" key="1">
    <source>
        <dbReference type="ARBA" id="ARBA00022857"/>
    </source>
</evidence>
<dbReference type="InterPro" id="IPR008030">
    <property type="entry name" value="NmrA-like"/>
</dbReference>
<keyword evidence="1" id="KW-0521">NADP</keyword>
<dbReference type="EMBL" id="LT635757">
    <property type="protein sequence ID" value="SGZ48814.1"/>
    <property type="molecule type" value="Genomic_DNA"/>
</dbReference>
<dbReference type="Pfam" id="PF05368">
    <property type="entry name" value="NmrA"/>
    <property type="match status" value="1"/>
</dbReference>